<keyword evidence="9" id="KW-0406">Ion transport</keyword>
<dbReference type="PANTHER" id="PTHR31462:SF5">
    <property type="entry name" value="ENDOSOMAL_LYSOSOMAL PROTON CHANNEL TMEM175"/>
    <property type="match status" value="1"/>
</dbReference>
<evidence type="ECO:0000256" key="8">
    <source>
        <dbReference type="ARBA" id="ARBA00022989"/>
    </source>
</evidence>
<evidence type="ECO:0000256" key="2">
    <source>
        <dbReference type="ARBA" id="ARBA00006920"/>
    </source>
</evidence>
<evidence type="ECO:0000256" key="13">
    <source>
        <dbReference type="SAM" id="MobiDB-lite"/>
    </source>
</evidence>
<feature type="compositionally biased region" description="Polar residues" evidence="13">
    <location>
        <begin position="250"/>
        <end position="275"/>
    </location>
</feature>
<sequence>MKKLKNRLDAFSDAIIAIIITIMVLNLHTFISNDLNAYLNLAKEIGIYLISFFYVANMWYQHATVFNEIDTINYRIIIFDFIFLSGLSLMPIATSLMANNTTQVNVIIYGLLSVAIYFLFRGLAKTIIHLKYVNKTDMQNVYIKIYGTHNQGLFAINIGVIILALIRPTWAVIFYLGFPIFDFLINSGDRQEMYDVEQLTPEQRADFLTFDAAGRKAFRQQQQKIAALAQENLAADTPTDSSPEVIDESVASTPATRQPATSTSENGPRTPRSTSPNPHVPNQPNPHQQNRHQNYWQQWLDSNPDVRENVTSRLNAHQGLTREQKEQWAAWFKQQRQQMHQRPNRSNQSNHHN</sequence>
<keyword evidence="3" id="KW-0813">Transport</keyword>
<accession>A0ABQ5JR81</accession>
<feature type="transmembrane region" description="Helical" evidence="14">
    <location>
        <begin position="153"/>
        <end position="178"/>
    </location>
</feature>
<dbReference type="InterPro" id="IPR010617">
    <property type="entry name" value="TMEM175-like"/>
</dbReference>
<comment type="similarity">
    <text evidence="2">Belongs to the TMEM175 family.</text>
</comment>
<dbReference type="EMBL" id="BQXO01000002">
    <property type="protein sequence ID" value="GKT05512.1"/>
    <property type="molecule type" value="Genomic_DNA"/>
</dbReference>
<evidence type="ECO:0000313" key="15">
    <source>
        <dbReference type="EMBL" id="GKT05512.1"/>
    </source>
</evidence>
<feature type="transmembrane region" description="Helical" evidence="14">
    <location>
        <begin position="106"/>
        <end position="124"/>
    </location>
</feature>
<name>A0ABQ5JR81_9LACO</name>
<feature type="compositionally biased region" description="Polar residues" evidence="13">
    <location>
        <begin position="334"/>
        <end position="353"/>
    </location>
</feature>
<keyword evidence="4" id="KW-0633">Potassium transport</keyword>
<keyword evidence="8 14" id="KW-1133">Transmembrane helix</keyword>
<dbReference type="PANTHER" id="PTHR31462">
    <property type="entry name" value="ENDOSOMAL/LYSOSOMAL POTASSIUM CHANNEL TMEM175"/>
    <property type="match status" value="1"/>
</dbReference>
<proteinExistence type="inferred from homology"/>
<comment type="caution">
    <text evidence="15">The sequence shown here is derived from an EMBL/GenBank/DDBJ whole genome shotgun (WGS) entry which is preliminary data.</text>
</comment>
<keyword evidence="5 14" id="KW-0812">Transmembrane</keyword>
<keyword evidence="6" id="KW-0631">Potassium channel</keyword>
<reference evidence="15 16" key="1">
    <citation type="submission" date="2022-03" db="EMBL/GenBank/DDBJ databases">
        <title>Draft genome sequence of Furfurilactobacillus curtus JCM 31185.</title>
        <authorList>
            <person name="Suzuki S."/>
            <person name="Endo A."/>
            <person name="Kajikawa A."/>
        </authorList>
    </citation>
    <scope>NUCLEOTIDE SEQUENCE [LARGE SCALE GENOMIC DNA]</scope>
    <source>
        <strain evidence="15 16">JCM 31185</strain>
    </source>
</reference>
<organism evidence="15 16">
    <name type="scientific">Furfurilactobacillus curtus</name>
    <dbReference type="NCBI Taxonomy" id="1746200"/>
    <lineage>
        <taxon>Bacteria</taxon>
        <taxon>Bacillati</taxon>
        <taxon>Bacillota</taxon>
        <taxon>Bacilli</taxon>
        <taxon>Lactobacillales</taxon>
        <taxon>Lactobacillaceae</taxon>
        <taxon>Furfurilactobacillus</taxon>
    </lineage>
</organism>
<comment type="subcellular location">
    <subcellularLocation>
        <location evidence="1">Membrane</location>
        <topology evidence="1">Multi-pass membrane protein</topology>
    </subcellularLocation>
</comment>
<evidence type="ECO:0000256" key="14">
    <source>
        <dbReference type="SAM" id="Phobius"/>
    </source>
</evidence>
<keyword evidence="10 14" id="KW-0472">Membrane</keyword>
<feature type="transmembrane region" description="Helical" evidence="14">
    <location>
        <begin position="37"/>
        <end position="60"/>
    </location>
</feature>
<evidence type="ECO:0000256" key="1">
    <source>
        <dbReference type="ARBA" id="ARBA00004141"/>
    </source>
</evidence>
<keyword evidence="11" id="KW-0407">Ion channel</keyword>
<dbReference type="RefSeq" id="WP_407882811.1">
    <property type="nucleotide sequence ID" value="NZ_BQXO01000002.1"/>
</dbReference>
<feature type="transmembrane region" description="Helical" evidence="14">
    <location>
        <begin position="12"/>
        <end position="31"/>
    </location>
</feature>
<feature type="region of interest" description="Disordered" evidence="13">
    <location>
        <begin position="233"/>
        <end position="291"/>
    </location>
</feature>
<evidence type="ECO:0000313" key="16">
    <source>
        <dbReference type="Proteomes" id="UP001628078"/>
    </source>
</evidence>
<dbReference type="Pfam" id="PF06736">
    <property type="entry name" value="TMEM175"/>
    <property type="match status" value="1"/>
</dbReference>
<comment type="catalytic activity">
    <reaction evidence="12">
        <text>K(+)(in) = K(+)(out)</text>
        <dbReference type="Rhea" id="RHEA:29463"/>
        <dbReference type="ChEBI" id="CHEBI:29103"/>
    </reaction>
</comment>
<keyword evidence="16" id="KW-1185">Reference proteome</keyword>
<evidence type="ECO:0000256" key="9">
    <source>
        <dbReference type="ARBA" id="ARBA00023065"/>
    </source>
</evidence>
<evidence type="ECO:0000256" key="6">
    <source>
        <dbReference type="ARBA" id="ARBA00022826"/>
    </source>
</evidence>
<gene>
    <name evidence="15" type="ORF">JCM31185_08010</name>
</gene>
<feature type="transmembrane region" description="Helical" evidence="14">
    <location>
        <begin position="72"/>
        <end position="94"/>
    </location>
</feature>
<evidence type="ECO:0000256" key="5">
    <source>
        <dbReference type="ARBA" id="ARBA00022692"/>
    </source>
</evidence>
<protein>
    <submittedName>
        <fullName evidence="15">Membrane protein</fullName>
    </submittedName>
</protein>
<evidence type="ECO:0000256" key="3">
    <source>
        <dbReference type="ARBA" id="ARBA00022448"/>
    </source>
</evidence>
<evidence type="ECO:0000256" key="11">
    <source>
        <dbReference type="ARBA" id="ARBA00023303"/>
    </source>
</evidence>
<evidence type="ECO:0000256" key="4">
    <source>
        <dbReference type="ARBA" id="ARBA00022538"/>
    </source>
</evidence>
<evidence type="ECO:0000256" key="10">
    <source>
        <dbReference type="ARBA" id="ARBA00023136"/>
    </source>
</evidence>
<evidence type="ECO:0000256" key="12">
    <source>
        <dbReference type="ARBA" id="ARBA00034430"/>
    </source>
</evidence>
<keyword evidence="7" id="KW-0630">Potassium</keyword>
<dbReference type="Proteomes" id="UP001628078">
    <property type="component" value="Unassembled WGS sequence"/>
</dbReference>
<evidence type="ECO:0000256" key="7">
    <source>
        <dbReference type="ARBA" id="ARBA00022958"/>
    </source>
</evidence>
<feature type="region of interest" description="Disordered" evidence="13">
    <location>
        <begin position="330"/>
        <end position="353"/>
    </location>
</feature>